<protein>
    <recommendedName>
        <fullName evidence="2">PDEase domain-containing protein</fullName>
    </recommendedName>
</protein>
<accession>A0A8J2Q7C4</accession>
<dbReference type="InterPro" id="IPR003607">
    <property type="entry name" value="HD/PDEase_dom"/>
</dbReference>
<feature type="domain" description="PDEase" evidence="2">
    <location>
        <begin position="1"/>
        <end position="260"/>
    </location>
</feature>
<dbReference type="CDD" id="cd00077">
    <property type="entry name" value="HDc"/>
    <property type="match status" value="1"/>
</dbReference>
<dbReference type="AlphaFoldDB" id="A0A8J2Q7C4"/>
<dbReference type="Pfam" id="PF00233">
    <property type="entry name" value="PDEase_I"/>
    <property type="match status" value="1"/>
</dbReference>
<dbReference type="PANTHER" id="PTHR11347">
    <property type="entry name" value="CYCLIC NUCLEOTIDE PHOSPHODIESTERASE"/>
    <property type="match status" value="1"/>
</dbReference>
<feature type="region of interest" description="Disordered" evidence="1">
    <location>
        <begin position="120"/>
        <end position="143"/>
    </location>
</feature>
<gene>
    <name evidence="3" type="ORF">AFUS01_LOCUS47179</name>
</gene>
<evidence type="ECO:0000259" key="2">
    <source>
        <dbReference type="PROSITE" id="PS51845"/>
    </source>
</evidence>
<dbReference type="Proteomes" id="UP000708208">
    <property type="component" value="Unassembled WGS sequence"/>
</dbReference>
<sequence length="279" mass="31880">MSTERLKTFLEPVDEAVSLIAAVVHDVDHPGKTSAFLTNSGNDLALLYNDLTVLESHHAAFTFKLTLSDARVNIFKNLDTETYKAVRRSIIDMVLATEMPKHFEHLAKFVNVFTKPFQMKDDSQSNSAGPPPQDPSPVTPTEPDILTLITPDNIVLIKRMLIKCADVANPARPLRLCIDWAKRIAEEYFRQTEEEILRGLPPVMPMFERSTCSIPKSQTGFVDYFVADMYEAWDAFLDVPEVIEHMKYNYDYWKELDKKGIFLWLRNVCDPFESSLQDA</sequence>
<proteinExistence type="predicted"/>
<evidence type="ECO:0000256" key="1">
    <source>
        <dbReference type="SAM" id="MobiDB-lite"/>
    </source>
</evidence>
<dbReference type="GO" id="GO:0007165">
    <property type="term" value="P:signal transduction"/>
    <property type="evidence" value="ECO:0007669"/>
    <property type="project" value="InterPro"/>
</dbReference>
<reference evidence="3" key="1">
    <citation type="submission" date="2021-06" db="EMBL/GenBank/DDBJ databases">
        <authorList>
            <person name="Hodson N. C."/>
            <person name="Mongue J. A."/>
            <person name="Jaron S. K."/>
        </authorList>
    </citation>
    <scope>NUCLEOTIDE SEQUENCE</scope>
</reference>
<organism evidence="3 4">
    <name type="scientific">Allacma fusca</name>
    <dbReference type="NCBI Taxonomy" id="39272"/>
    <lineage>
        <taxon>Eukaryota</taxon>
        <taxon>Metazoa</taxon>
        <taxon>Ecdysozoa</taxon>
        <taxon>Arthropoda</taxon>
        <taxon>Hexapoda</taxon>
        <taxon>Collembola</taxon>
        <taxon>Symphypleona</taxon>
        <taxon>Sminthuridae</taxon>
        <taxon>Allacma</taxon>
    </lineage>
</organism>
<dbReference type="EMBL" id="CAJVCH010571659">
    <property type="protein sequence ID" value="CAG7838186.1"/>
    <property type="molecule type" value="Genomic_DNA"/>
</dbReference>
<feature type="compositionally biased region" description="Pro residues" evidence="1">
    <location>
        <begin position="129"/>
        <end position="140"/>
    </location>
</feature>
<keyword evidence="4" id="KW-1185">Reference proteome</keyword>
<evidence type="ECO:0000313" key="4">
    <source>
        <dbReference type="Proteomes" id="UP000708208"/>
    </source>
</evidence>
<name>A0A8J2Q7C4_9HEXA</name>
<dbReference type="GO" id="GO:0004114">
    <property type="term" value="F:3',5'-cyclic-nucleotide phosphodiesterase activity"/>
    <property type="evidence" value="ECO:0007669"/>
    <property type="project" value="InterPro"/>
</dbReference>
<dbReference type="InterPro" id="IPR002073">
    <property type="entry name" value="PDEase_catalytic_dom"/>
</dbReference>
<evidence type="ECO:0000313" key="3">
    <source>
        <dbReference type="EMBL" id="CAG7838186.1"/>
    </source>
</evidence>
<dbReference type="OrthoDB" id="189220at2759"/>
<dbReference type="PROSITE" id="PS51845">
    <property type="entry name" value="PDEASE_I_2"/>
    <property type="match status" value="1"/>
</dbReference>
<comment type="caution">
    <text evidence="3">The sequence shown here is derived from an EMBL/GenBank/DDBJ whole genome shotgun (WGS) entry which is preliminary data.</text>
</comment>